<dbReference type="KEGG" id="tah:SU86_007385"/>
<gene>
    <name evidence="9" type="ORF">SU86_007385</name>
</gene>
<accession>A0A3G1B994</accession>
<keyword evidence="5" id="KW-0249">Electron transport</keyword>
<feature type="binding site" evidence="7">
    <location>
        <position position="43"/>
    </location>
    <ligand>
        <name>Cu cation</name>
        <dbReference type="ChEBI" id="CHEBI:23378"/>
    </ligand>
</feature>
<dbReference type="GO" id="GO:0009055">
    <property type="term" value="F:electron transfer activity"/>
    <property type="evidence" value="ECO:0007669"/>
    <property type="project" value="InterPro"/>
</dbReference>
<evidence type="ECO:0000256" key="5">
    <source>
        <dbReference type="ARBA" id="ARBA00022982"/>
    </source>
</evidence>
<name>A0A3G1B994_9ARCH</name>
<keyword evidence="2" id="KW-0813">Transport</keyword>
<dbReference type="AlphaFoldDB" id="A0A3G1B994"/>
<dbReference type="EMBL" id="CP011097">
    <property type="protein sequence ID" value="AJZ76711.1"/>
    <property type="molecule type" value="Genomic_DNA"/>
</dbReference>
<keyword evidence="6 7" id="KW-0186">Copper</keyword>
<comment type="subcellular location">
    <subcellularLocation>
        <location evidence="1">Periplasm</location>
    </subcellularLocation>
</comment>
<evidence type="ECO:0000256" key="6">
    <source>
        <dbReference type="ARBA" id="ARBA00023008"/>
    </source>
</evidence>
<dbReference type="Gene3D" id="2.60.40.420">
    <property type="entry name" value="Cupredoxins - blue copper proteins"/>
    <property type="match status" value="1"/>
</dbReference>
<keyword evidence="10" id="KW-1185">Reference proteome</keyword>
<sequence length="97" mass="10809">MKQTIKENTVDIVGIESPFFSPNIINVLPRQTITFDNIDGNQHTITSVKAGTIEPDGKFDSKLLAPGKKFEITLNEKGTYEYFCAVHPPMRGKIIIS</sequence>
<evidence type="ECO:0000256" key="2">
    <source>
        <dbReference type="ARBA" id="ARBA00022448"/>
    </source>
</evidence>
<dbReference type="Proteomes" id="UP000266745">
    <property type="component" value="Chromosome"/>
</dbReference>
<evidence type="ECO:0000256" key="1">
    <source>
        <dbReference type="ARBA" id="ARBA00004418"/>
    </source>
</evidence>
<organism evidence="9 10">
    <name type="scientific">Candidatus Nitrosotenuis cloacae</name>
    <dbReference type="NCBI Taxonomy" id="1603555"/>
    <lineage>
        <taxon>Archaea</taxon>
        <taxon>Nitrososphaerota</taxon>
        <taxon>Candidatus Nitrosotenuis</taxon>
    </lineage>
</organism>
<feature type="domain" description="Blue (type 1) copper" evidence="8">
    <location>
        <begin position="20"/>
        <end position="96"/>
    </location>
</feature>
<dbReference type="InterPro" id="IPR000923">
    <property type="entry name" value="BlueCu_1"/>
</dbReference>
<dbReference type="Pfam" id="PF00127">
    <property type="entry name" value="Copper-bind"/>
    <property type="match status" value="1"/>
</dbReference>
<protein>
    <recommendedName>
        <fullName evidence="8">Blue (type 1) copper domain-containing protein</fullName>
    </recommendedName>
</protein>
<dbReference type="GO" id="GO:0005507">
    <property type="term" value="F:copper ion binding"/>
    <property type="evidence" value="ECO:0007669"/>
    <property type="project" value="InterPro"/>
</dbReference>
<dbReference type="InterPro" id="IPR002386">
    <property type="entry name" value="Amicyanin/Pseudoazurin"/>
</dbReference>
<evidence type="ECO:0000313" key="9">
    <source>
        <dbReference type="EMBL" id="AJZ76711.1"/>
    </source>
</evidence>
<dbReference type="InterPro" id="IPR052721">
    <property type="entry name" value="ET_Amicyanin"/>
</dbReference>
<dbReference type="PANTHER" id="PTHR36507">
    <property type="entry name" value="BLL1555 PROTEIN"/>
    <property type="match status" value="1"/>
</dbReference>
<keyword evidence="4" id="KW-0574">Periplasm</keyword>
<dbReference type="GO" id="GO:0042597">
    <property type="term" value="C:periplasmic space"/>
    <property type="evidence" value="ECO:0007669"/>
    <property type="project" value="UniProtKB-SubCell"/>
</dbReference>
<dbReference type="SUPFAM" id="SSF49503">
    <property type="entry name" value="Cupredoxins"/>
    <property type="match status" value="1"/>
</dbReference>
<feature type="binding site" evidence="7">
    <location>
        <position position="87"/>
    </location>
    <ligand>
        <name>Cu cation</name>
        <dbReference type="ChEBI" id="CHEBI:23378"/>
    </ligand>
</feature>
<dbReference type="PANTHER" id="PTHR36507:SF1">
    <property type="entry name" value="BLL1555 PROTEIN"/>
    <property type="match status" value="1"/>
</dbReference>
<comment type="cofactor">
    <cofactor evidence="7">
        <name>Cu cation</name>
        <dbReference type="ChEBI" id="CHEBI:23378"/>
    </cofactor>
    <text evidence="7">Binds 1 copper ion per subunit.</text>
</comment>
<dbReference type="STRING" id="1603555.SU86_007385"/>
<keyword evidence="3 7" id="KW-0479">Metal-binding</keyword>
<evidence type="ECO:0000256" key="7">
    <source>
        <dbReference type="PIRSR" id="PIRSR602386-1"/>
    </source>
</evidence>
<evidence type="ECO:0000256" key="3">
    <source>
        <dbReference type="ARBA" id="ARBA00022723"/>
    </source>
</evidence>
<dbReference type="InterPro" id="IPR008972">
    <property type="entry name" value="Cupredoxin"/>
</dbReference>
<evidence type="ECO:0000256" key="4">
    <source>
        <dbReference type="ARBA" id="ARBA00022764"/>
    </source>
</evidence>
<evidence type="ECO:0000259" key="8">
    <source>
        <dbReference type="Pfam" id="PF00127"/>
    </source>
</evidence>
<feature type="binding site" evidence="7">
    <location>
        <position position="84"/>
    </location>
    <ligand>
        <name>Cu cation</name>
        <dbReference type="ChEBI" id="CHEBI:23378"/>
    </ligand>
</feature>
<dbReference type="PRINTS" id="PR00155">
    <property type="entry name" value="AMICYANIN"/>
</dbReference>
<proteinExistence type="predicted"/>
<reference evidence="9 10" key="1">
    <citation type="journal article" date="2016" name="Sci. Rep.">
        <title>A novel ammonia-oxidizing archaeon from wastewater treatment plant: Its enrichment, physiological and genomic characteristics.</title>
        <authorList>
            <person name="Li Y."/>
            <person name="Ding K."/>
            <person name="Wen X."/>
            <person name="Zhang B."/>
            <person name="Shen B."/>
            <person name="Yang Y."/>
        </authorList>
    </citation>
    <scope>NUCLEOTIDE SEQUENCE [LARGE SCALE GENOMIC DNA]</scope>
    <source>
        <strain evidence="9 10">SAT1</strain>
    </source>
</reference>
<evidence type="ECO:0000313" key="10">
    <source>
        <dbReference type="Proteomes" id="UP000266745"/>
    </source>
</evidence>